<evidence type="ECO:0000256" key="2">
    <source>
        <dbReference type="ARBA" id="ARBA00023125"/>
    </source>
</evidence>
<comment type="caution">
    <text evidence="5">The sequence shown here is derived from an EMBL/GenBank/DDBJ whole genome shotgun (WGS) entry which is preliminary data.</text>
</comment>
<evidence type="ECO:0000313" key="5">
    <source>
        <dbReference type="EMBL" id="TQM14800.1"/>
    </source>
</evidence>
<dbReference type="PANTHER" id="PTHR44688">
    <property type="entry name" value="DNA-BINDING TRANSCRIPTIONAL ACTIVATOR DEVR_DOSR"/>
    <property type="match status" value="1"/>
</dbReference>
<dbReference type="SMART" id="SM00421">
    <property type="entry name" value="HTH_LUXR"/>
    <property type="match status" value="1"/>
</dbReference>
<dbReference type="Pfam" id="PF00196">
    <property type="entry name" value="GerE"/>
    <property type="match status" value="1"/>
</dbReference>
<evidence type="ECO:0000256" key="3">
    <source>
        <dbReference type="ARBA" id="ARBA00023163"/>
    </source>
</evidence>
<sequence>MPTDVPVLVVGPNDLVTTSVGTALSARGFAVHAWTGAGPLPAPPARGGVAVVNLDVPDPAERVSYAVVAGWSVLVLGRASEPERTAAAVAAGAHAQLSRRAPLDALVHEVAELREGRPGMTEDQRAAWMAVHHRVLLDVDAGRRRLDLLTDREFEVLQRMERGQKAAEISAEARVAMSTVRSHIRSILTKLEVNSQQRAVELYRDTRRHARRTRTGVEDLVPGR</sequence>
<evidence type="ECO:0000256" key="1">
    <source>
        <dbReference type="ARBA" id="ARBA00023015"/>
    </source>
</evidence>
<keyword evidence="2" id="KW-0238">DNA-binding</keyword>
<dbReference type="PRINTS" id="PR00038">
    <property type="entry name" value="HTHLUXR"/>
</dbReference>
<gene>
    <name evidence="5" type="ORF">FB558_1576</name>
</gene>
<dbReference type="GO" id="GO:0006355">
    <property type="term" value="P:regulation of DNA-templated transcription"/>
    <property type="evidence" value="ECO:0007669"/>
    <property type="project" value="InterPro"/>
</dbReference>
<dbReference type="InterPro" id="IPR016032">
    <property type="entry name" value="Sig_transdc_resp-reg_C-effctor"/>
</dbReference>
<dbReference type="OrthoDB" id="5189221at2"/>
<dbReference type="AlphaFoldDB" id="A0A543DZM4"/>
<proteinExistence type="predicted"/>
<dbReference type="GO" id="GO:0003677">
    <property type="term" value="F:DNA binding"/>
    <property type="evidence" value="ECO:0007669"/>
    <property type="project" value="UniProtKB-KW"/>
</dbReference>
<dbReference type="RefSeq" id="WP_142049630.1">
    <property type="nucleotide sequence ID" value="NZ_VFPA01000001.1"/>
</dbReference>
<dbReference type="EMBL" id="VFPA01000001">
    <property type="protein sequence ID" value="TQM14800.1"/>
    <property type="molecule type" value="Genomic_DNA"/>
</dbReference>
<dbReference type="Gene3D" id="3.40.50.2300">
    <property type="match status" value="1"/>
</dbReference>
<dbReference type="InterPro" id="IPR000792">
    <property type="entry name" value="Tscrpt_reg_LuxR_C"/>
</dbReference>
<keyword evidence="6" id="KW-1185">Reference proteome</keyword>
<organism evidence="5 6">
    <name type="scientific">Pseudonocardia kunmingensis</name>
    <dbReference type="NCBI Taxonomy" id="630975"/>
    <lineage>
        <taxon>Bacteria</taxon>
        <taxon>Bacillati</taxon>
        <taxon>Actinomycetota</taxon>
        <taxon>Actinomycetes</taxon>
        <taxon>Pseudonocardiales</taxon>
        <taxon>Pseudonocardiaceae</taxon>
        <taxon>Pseudonocardia</taxon>
    </lineage>
</organism>
<evidence type="ECO:0000259" key="4">
    <source>
        <dbReference type="PROSITE" id="PS50043"/>
    </source>
</evidence>
<dbReference type="PANTHER" id="PTHR44688:SF16">
    <property type="entry name" value="DNA-BINDING TRANSCRIPTIONAL ACTIVATOR DEVR_DOSR"/>
    <property type="match status" value="1"/>
</dbReference>
<evidence type="ECO:0000313" key="6">
    <source>
        <dbReference type="Proteomes" id="UP000315677"/>
    </source>
</evidence>
<feature type="domain" description="HTH luxR-type" evidence="4">
    <location>
        <begin position="142"/>
        <end position="207"/>
    </location>
</feature>
<dbReference type="SUPFAM" id="SSF46894">
    <property type="entry name" value="C-terminal effector domain of the bipartite response regulators"/>
    <property type="match status" value="1"/>
</dbReference>
<protein>
    <submittedName>
        <fullName evidence="5">Regulatory LuxR family protein</fullName>
    </submittedName>
</protein>
<keyword evidence="3" id="KW-0804">Transcription</keyword>
<name>A0A543DZM4_9PSEU</name>
<dbReference type="PROSITE" id="PS50043">
    <property type="entry name" value="HTH_LUXR_2"/>
    <property type="match status" value="1"/>
</dbReference>
<accession>A0A543DZM4</accession>
<keyword evidence="1" id="KW-0805">Transcription regulation</keyword>
<dbReference type="CDD" id="cd06170">
    <property type="entry name" value="LuxR_C_like"/>
    <property type="match status" value="1"/>
</dbReference>
<reference evidence="5 6" key="1">
    <citation type="submission" date="2019-06" db="EMBL/GenBank/DDBJ databases">
        <title>Sequencing the genomes of 1000 actinobacteria strains.</title>
        <authorList>
            <person name="Klenk H.-P."/>
        </authorList>
    </citation>
    <scope>NUCLEOTIDE SEQUENCE [LARGE SCALE GENOMIC DNA]</scope>
    <source>
        <strain evidence="5 6">DSM 45301</strain>
    </source>
</reference>
<dbReference type="Proteomes" id="UP000315677">
    <property type="component" value="Unassembled WGS sequence"/>
</dbReference>